<comment type="caution">
    <text evidence="1">The sequence shown here is derived from an EMBL/GenBank/DDBJ whole genome shotgun (WGS) entry which is preliminary data.</text>
</comment>
<organism evidence="1 2">
    <name type="scientific">Tieghemiomyces parasiticus</name>
    <dbReference type="NCBI Taxonomy" id="78921"/>
    <lineage>
        <taxon>Eukaryota</taxon>
        <taxon>Fungi</taxon>
        <taxon>Fungi incertae sedis</taxon>
        <taxon>Zoopagomycota</taxon>
        <taxon>Kickxellomycotina</taxon>
        <taxon>Dimargaritomycetes</taxon>
        <taxon>Dimargaritales</taxon>
        <taxon>Dimargaritaceae</taxon>
        <taxon>Tieghemiomyces</taxon>
    </lineage>
</organism>
<accession>A0A9W8A3J5</accession>
<dbReference type="OrthoDB" id="10534157at2759"/>
<name>A0A9W8A3J5_9FUNG</name>
<sequence length="84" mass="9345">MASPSQLRSALSSEEQEVLLELRSIASTIERVTTILDYAVRLTSPGGAFYEAQRRAAHALDRVHDLWETSQPTPELNSEAMETD</sequence>
<evidence type="ECO:0000313" key="1">
    <source>
        <dbReference type="EMBL" id="KAJ1922118.1"/>
    </source>
</evidence>
<keyword evidence="2" id="KW-1185">Reference proteome</keyword>
<dbReference type="AlphaFoldDB" id="A0A9W8A3J5"/>
<dbReference type="Proteomes" id="UP001150569">
    <property type="component" value="Unassembled WGS sequence"/>
</dbReference>
<proteinExistence type="predicted"/>
<dbReference type="EMBL" id="JANBPT010000401">
    <property type="protein sequence ID" value="KAJ1922118.1"/>
    <property type="molecule type" value="Genomic_DNA"/>
</dbReference>
<reference evidence="1" key="1">
    <citation type="submission" date="2022-07" db="EMBL/GenBank/DDBJ databases">
        <title>Phylogenomic reconstructions and comparative analyses of Kickxellomycotina fungi.</title>
        <authorList>
            <person name="Reynolds N.K."/>
            <person name="Stajich J.E."/>
            <person name="Barry K."/>
            <person name="Grigoriev I.V."/>
            <person name="Crous P."/>
            <person name="Smith M.E."/>
        </authorList>
    </citation>
    <scope>NUCLEOTIDE SEQUENCE</scope>
    <source>
        <strain evidence="1">RSA 861</strain>
    </source>
</reference>
<gene>
    <name evidence="1" type="ORF">IWQ60_006600</name>
</gene>
<evidence type="ECO:0000313" key="2">
    <source>
        <dbReference type="Proteomes" id="UP001150569"/>
    </source>
</evidence>
<protein>
    <submittedName>
        <fullName evidence="1">Uncharacterized protein</fullName>
    </submittedName>
</protein>